<keyword evidence="7" id="KW-0472">Membrane</keyword>
<dbReference type="GO" id="GO:0005886">
    <property type="term" value="C:plasma membrane"/>
    <property type="evidence" value="ECO:0007669"/>
    <property type="project" value="TreeGrafter"/>
</dbReference>
<feature type="domain" description="Protein kinase" evidence="10">
    <location>
        <begin position="20"/>
        <end position="369"/>
    </location>
</feature>
<comment type="caution">
    <text evidence="11">The sequence shown here is derived from an EMBL/GenBank/DDBJ whole genome shotgun (WGS) entry which is preliminary data.</text>
</comment>
<dbReference type="InterPro" id="IPR000719">
    <property type="entry name" value="Prot_kinase_dom"/>
</dbReference>
<dbReference type="Proteomes" id="UP001249851">
    <property type="component" value="Unassembled WGS sequence"/>
</dbReference>
<keyword evidence="12" id="KW-1185">Reference proteome</keyword>
<dbReference type="Gene3D" id="1.10.510.10">
    <property type="entry name" value="Transferase(Phosphotransferase) domain 1"/>
    <property type="match status" value="1"/>
</dbReference>
<reference evidence="11" key="2">
    <citation type="journal article" date="2023" name="Science">
        <title>Genomic signatures of disease resistance in endangered staghorn corals.</title>
        <authorList>
            <person name="Vollmer S.V."/>
            <person name="Selwyn J.D."/>
            <person name="Despard B.A."/>
            <person name="Roesel C.L."/>
        </authorList>
    </citation>
    <scope>NUCLEOTIDE SEQUENCE</scope>
    <source>
        <strain evidence="11">K2</strain>
    </source>
</reference>
<dbReference type="GO" id="GO:0043235">
    <property type="term" value="C:receptor complex"/>
    <property type="evidence" value="ECO:0007669"/>
    <property type="project" value="TreeGrafter"/>
</dbReference>
<dbReference type="EMBL" id="JARQWQ010000040">
    <property type="protein sequence ID" value="KAK2559464.1"/>
    <property type="molecule type" value="Genomic_DNA"/>
</dbReference>
<evidence type="ECO:0000256" key="5">
    <source>
        <dbReference type="ARBA" id="ARBA00022840"/>
    </source>
</evidence>
<reference evidence="11" key="1">
    <citation type="journal article" date="2023" name="G3 (Bethesda)">
        <title>Whole genome assembly and annotation of the endangered Caribbean coral Acropora cervicornis.</title>
        <authorList>
            <person name="Selwyn J.D."/>
            <person name="Vollmer S.V."/>
        </authorList>
    </citation>
    <scope>NUCLEOTIDE SEQUENCE</scope>
    <source>
        <strain evidence="11">K2</strain>
    </source>
</reference>
<organism evidence="11 12">
    <name type="scientific">Acropora cervicornis</name>
    <name type="common">Staghorn coral</name>
    <dbReference type="NCBI Taxonomy" id="6130"/>
    <lineage>
        <taxon>Eukaryota</taxon>
        <taxon>Metazoa</taxon>
        <taxon>Cnidaria</taxon>
        <taxon>Anthozoa</taxon>
        <taxon>Hexacorallia</taxon>
        <taxon>Scleractinia</taxon>
        <taxon>Astrocoeniina</taxon>
        <taxon>Acroporidae</taxon>
        <taxon>Acropora</taxon>
    </lineage>
</organism>
<dbReference type="GO" id="GO:0005524">
    <property type="term" value="F:ATP binding"/>
    <property type="evidence" value="ECO:0007669"/>
    <property type="project" value="UniProtKB-KW"/>
</dbReference>
<keyword evidence="6" id="KW-1133">Transmembrane helix</keyword>
<dbReference type="Gene3D" id="3.30.200.20">
    <property type="entry name" value="Phosphorylase Kinase, domain 1"/>
    <property type="match status" value="1"/>
</dbReference>
<comment type="subcellular location">
    <subcellularLocation>
        <location evidence="1">Membrane</location>
    </subcellularLocation>
</comment>
<dbReference type="InterPro" id="IPR011009">
    <property type="entry name" value="Kinase-like_dom_sf"/>
</dbReference>
<dbReference type="InterPro" id="IPR050122">
    <property type="entry name" value="RTK"/>
</dbReference>
<dbReference type="FunFam" id="1.10.510.10:FF:001346">
    <property type="entry name" value="Uncharacterized protein"/>
    <property type="match status" value="1"/>
</dbReference>
<evidence type="ECO:0000256" key="2">
    <source>
        <dbReference type="ARBA" id="ARBA00022692"/>
    </source>
</evidence>
<evidence type="ECO:0000256" key="4">
    <source>
        <dbReference type="ARBA" id="ARBA00022741"/>
    </source>
</evidence>
<dbReference type="GO" id="GO:0004714">
    <property type="term" value="F:transmembrane receptor protein tyrosine kinase activity"/>
    <property type="evidence" value="ECO:0007669"/>
    <property type="project" value="TreeGrafter"/>
</dbReference>
<proteinExistence type="predicted"/>
<dbReference type="FunFam" id="3.30.200.20:FF:000619">
    <property type="entry name" value="macrophage colony-stimulating factor 1 receptor isoform X2"/>
    <property type="match status" value="1"/>
</dbReference>
<keyword evidence="2" id="KW-0812">Transmembrane</keyword>
<evidence type="ECO:0000313" key="11">
    <source>
        <dbReference type="EMBL" id="KAK2559464.1"/>
    </source>
</evidence>
<evidence type="ECO:0000256" key="3">
    <source>
        <dbReference type="ARBA" id="ARBA00022729"/>
    </source>
</evidence>
<evidence type="ECO:0000256" key="7">
    <source>
        <dbReference type="ARBA" id="ARBA00023136"/>
    </source>
</evidence>
<keyword evidence="3" id="KW-0732">Signal</keyword>
<evidence type="ECO:0000259" key="10">
    <source>
        <dbReference type="PROSITE" id="PS50011"/>
    </source>
</evidence>
<evidence type="ECO:0000256" key="1">
    <source>
        <dbReference type="ARBA" id="ARBA00004370"/>
    </source>
</evidence>
<dbReference type="AlphaFoldDB" id="A0AAD9QE24"/>
<dbReference type="InterPro" id="IPR001245">
    <property type="entry name" value="Ser-Thr/Tyr_kinase_cat_dom"/>
</dbReference>
<gene>
    <name evidence="11" type="ORF">P5673_018103</name>
</gene>
<feature type="compositionally biased region" description="Polar residues" evidence="9">
    <location>
        <begin position="271"/>
        <end position="285"/>
    </location>
</feature>
<feature type="region of interest" description="Disordered" evidence="9">
    <location>
        <begin position="268"/>
        <end position="304"/>
    </location>
</feature>
<evidence type="ECO:0000256" key="8">
    <source>
        <dbReference type="ARBA" id="ARBA00023170"/>
    </source>
</evidence>
<sequence length="369" mass="42249">MGLKKSPQITENIRLLSSGKGVLYGSQVGFHQNVYLQKYSSSSRQLYLKRVKHIGQEIEISLLISEDATDHELADLVSEMEVMKTIGKHKNIINLIGACTQGGPLYVVVEYASNGNLRQFLRERRPTKEYSTTLTLVDLVSFGYQVVRGMEYLSLKKKHSSWRGKYAKNRGLWPCEGHPPGRLLQKNNRRGSPYPGVPIENLFELLKLGYRMDKPINCPNNMYEIMLKCWQESPSKRPTFTELVKEFDAMLVSLSDKEYIDLEASLMSPVEPQTPTLSEAPSTPRHSMGNELGTENEDKDNDNVFFDNINELPLQTRQPEGVLDKRNVWLESERQIERRHSRRKSNLGEAENNNKPSVISYRSRIESDV</sequence>
<dbReference type="Pfam" id="PF07714">
    <property type="entry name" value="PK_Tyr_Ser-Thr"/>
    <property type="match status" value="2"/>
</dbReference>
<evidence type="ECO:0000256" key="9">
    <source>
        <dbReference type="SAM" id="MobiDB-lite"/>
    </source>
</evidence>
<name>A0AAD9QE24_ACRCE</name>
<dbReference type="PANTHER" id="PTHR24416">
    <property type="entry name" value="TYROSINE-PROTEIN KINASE RECEPTOR"/>
    <property type="match status" value="1"/>
</dbReference>
<evidence type="ECO:0000313" key="12">
    <source>
        <dbReference type="Proteomes" id="UP001249851"/>
    </source>
</evidence>
<keyword evidence="5" id="KW-0067">ATP-binding</keyword>
<dbReference type="SUPFAM" id="SSF56112">
    <property type="entry name" value="Protein kinase-like (PK-like)"/>
    <property type="match status" value="1"/>
</dbReference>
<feature type="region of interest" description="Disordered" evidence="9">
    <location>
        <begin position="333"/>
        <end position="369"/>
    </location>
</feature>
<protein>
    <submittedName>
        <fullName evidence="11">Fibroblast growth factor receptor 3</fullName>
    </submittedName>
</protein>
<dbReference type="GO" id="GO:0007169">
    <property type="term" value="P:cell surface receptor protein tyrosine kinase signaling pathway"/>
    <property type="evidence" value="ECO:0007669"/>
    <property type="project" value="TreeGrafter"/>
</dbReference>
<keyword evidence="4" id="KW-0547">Nucleotide-binding</keyword>
<keyword evidence="8 11" id="KW-0675">Receptor</keyword>
<accession>A0AAD9QE24</accession>
<dbReference type="PANTHER" id="PTHR24416:SF550">
    <property type="entry name" value="FIBROBLAST GROWTH FACTOR RECEPTOR HOMOLOG 1-RELATED"/>
    <property type="match status" value="1"/>
</dbReference>
<evidence type="ECO:0000256" key="6">
    <source>
        <dbReference type="ARBA" id="ARBA00022989"/>
    </source>
</evidence>
<dbReference type="PROSITE" id="PS50011">
    <property type="entry name" value="PROTEIN_KINASE_DOM"/>
    <property type="match status" value="1"/>
</dbReference>